<feature type="region of interest" description="Disordered" evidence="2">
    <location>
        <begin position="1920"/>
        <end position="2002"/>
    </location>
</feature>
<evidence type="ECO:0000313" key="4">
    <source>
        <dbReference type="EMBL" id="EGB06008.1"/>
    </source>
</evidence>
<dbReference type="InterPro" id="IPR018490">
    <property type="entry name" value="cNMP-bd_dom_sf"/>
</dbReference>
<accession>F0YFY2</accession>
<dbReference type="GO" id="GO:0005525">
    <property type="term" value="F:GTP binding"/>
    <property type="evidence" value="ECO:0007669"/>
    <property type="project" value="InterPro"/>
</dbReference>
<dbReference type="RefSeq" id="XP_009039265.1">
    <property type="nucleotide sequence ID" value="XM_009041017.1"/>
</dbReference>
<feature type="region of interest" description="Disordered" evidence="2">
    <location>
        <begin position="1889"/>
        <end position="1908"/>
    </location>
</feature>
<feature type="compositionally biased region" description="Basic and acidic residues" evidence="2">
    <location>
        <begin position="1989"/>
        <end position="2002"/>
    </location>
</feature>
<evidence type="ECO:0000256" key="2">
    <source>
        <dbReference type="SAM" id="MobiDB-lite"/>
    </source>
</evidence>
<dbReference type="InterPro" id="IPR027417">
    <property type="entry name" value="P-loop_NTPase"/>
</dbReference>
<dbReference type="InParanoid" id="F0YFY2"/>
<dbReference type="eggNOG" id="KOG0501">
    <property type="taxonomic scope" value="Eukaryota"/>
</dbReference>
<dbReference type="Gene3D" id="3.40.50.1820">
    <property type="entry name" value="alpha/beta hydrolase"/>
    <property type="match status" value="1"/>
</dbReference>
<dbReference type="GO" id="GO:0005737">
    <property type="term" value="C:cytoplasm"/>
    <property type="evidence" value="ECO:0007669"/>
    <property type="project" value="TreeGrafter"/>
</dbReference>
<name>F0YFY2_AURAN</name>
<dbReference type="Gene3D" id="2.60.120.10">
    <property type="entry name" value="Jelly Rolls"/>
    <property type="match status" value="1"/>
</dbReference>
<dbReference type="GeneID" id="20228545"/>
<dbReference type="KEGG" id="aaf:AURANDRAFT_72094"/>
<gene>
    <name evidence="4" type="ORF">AURANDRAFT_72094</name>
</gene>
<dbReference type="PANTHER" id="PTHR23305:SF1">
    <property type="entry name" value="OBG-TYPE G DOMAIN-CONTAINING PROTEIN"/>
    <property type="match status" value="1"/>
</dbReference>
<feature type="region of interest" description="Disordered" evidence="2">
    <location>
        <begin position="2748"/>
        <end position="2782"/>
    </location>
</feature>
<feature type="region of interest" description="Disordered" evidence="2">
    <location>
        <begin position="1332"/>
        <end position="1367"/>
    </location>
</feature>
<dbReference type="SUPFAM" id="SSF53474">
    <property type="entry name" value="alpha/beta-Hydrolases"/>
    <property type="match status" value="1"/>
</dbReference>
<feature type="compositionally biased region" description="Pro residues" evidence="2">
    <location>
        <begin position="1168"/>
        <end position="1214"/>
    </location>
</feature>
<feature type="region of interest" description="Disordered" evidence="2">
    <location>
        <begin position="1150"/>
        <end position="1223"/>
    </location>
</feature>
<organism evidence="5">
    <name type="scientific">Aureococcus anophagefferens</name>
    <name type="common">Harmful bloom alga</name>
    <dbReference type="NCBI Taxonomy" id="44056"/>
    <lineage>
        <taxon>Eukaryota</taxon>
        <taxon>Sar</taxon>
        <taxon>Stramenopiles</taxon>
        <taxon>Ochrophyta</taxon>
        <taxon>Pelagophyceae</taxon>
        <taxon>Pelagomonadales</taxon>
        <taxon>Pelagomonadaceae</taxon>
        <taxon>Aureococcus</taxon>
    </lineage>
</organism>
<dbReference type="Pfam" id="PF03959">
    <property type="entry name" value="FSH1"/>
    <property type="match status" value="1"/>
</dbReference>
<dbReference type="InterPro" id="IPR029058">
    <property type="entry name" value="AB_hydrolase_fold"/>
</dbReference>
<proteinExistence type="predicted"/>
<feature type="compositionally biased region" description="Pro residues" evidence="2">
    <location>
        <begin position="1150"/>
        <end position="1160"/>
    </location>
</feature>
<dbReference type="InterPro" id="IPR005645">
    <property type="entry name" value="FSH-like_dom"/>
</dbReference>
<dbReference type="PANTHER" id="PTHR23305">
    <property type="entry name" value="OBG GTPASE FAMILY"/>
    <property type="match status" value="1"/>
</dbReference>
<protein>
    <recommendedName>
        <fullName evidence="3">Cyclic nucleotide-binding domain-containing protein</fullName>
    </recommendedName>
</protein>
<dbReference type="InterPro" id="IPR013646">
    <property type="entry name" value="YGR210-like_G4"/>
</dbReference>
<dbReference type="SUPFAM" id="SSF52540">
    <property type="entry name" value="P-loop containing nucleoside triphosphate hydrolases"/>
    <property type="match status" value="1"/>
</dbReference>
<dbReference type="InterPro" id="IPR014710">
    <property type="entry name" value="RmlC-like_jellyroll"/>
</dbReference>
<feature type="compositionally biased region" description="Basic and acidic residues" evidence="2">
    <location>
        <begin position="2748"/>
        <end position="2758"/>
    </location>
</feature>
<feature type="compositionally biased region" description="Acidic residues" evidence="2">
    <location>
        <begin position="1341"/>
        <end position="1363"/>
    </location>
</feature>
<keyword evidence="1" id="KW-0175">Coiled coil</keyword>
<feature type="domain" description="Cyclic nucleotide-binding" evidence="3">
    <location>
        <begin position="738"/>
        <end position="847"/>
    </location>
</feature>
<feature type="compositionally biased region" description="Acidic residues" evidence="2">
    <location>
        <begin position="1898"/>
        <end position="1908"/>
    </location>
</feature>
<dbReference type="OMA" id="DINESIC"/>
<dbReference type="InterPro" id="IPR000595">
    <property type="entry name" value="cNMP-bd_dom"/>
</dbReference>
<dbReference type="SUPFAM" id="SSF51206">
    <property type="entry name" value="cAMP-binding domain-like"/>
    <property type="match status" value="1"/>
</dbReference>
<dbReference type="Proteomes" id="UP000002729">
    <property type="component" value="Unassembled WGS sequence"/>
</dbReference>
<dbReference type="OrthoDB" id="545683at2759"/>
<dbReference type="Pfam" id="PF08438">
    <property type="entry name" value="YGR210-like_G4"/>
    <property type="match status" value="1"/>
</dbReference>
<sequence length="2850" mass="300655">MPEVADPVAGTQLQHVRLPAAEVMKQWRAAGSPKDKVAEINMTTVFSATRRSNQFVIPITMRFPVEGDVGLSQPIENSAQAITGVLMYTAVLGPDADIPTGFLSGYQYAGFKSGAVLVDDGSFVFDTQGHDFVQPVTPVSRGAGTFFDVDSGELPGVTCGAVGVYCCAAYGPNGTVAAENSTTPCSTLVRDAVYGLVYRRTIAMRVEERTPMEVESTGTEALPEHAETQRPPRRPSPISLARQPSAQWDSKEEGASGARRDSKESPASAERRDSKESPASGTPQRRLSAAIKRKLTPAPQRNYDFFDVDDEYMRLEEEGTISERAPFPAQDETRCPVFNPNANWRLGWDGYMLVLVTFVFFVTLFEIAFVNRGEYWDGLWTMNRLVDLSFFGDMVLTFNTGYYNWRENRWYIERSQIAAHYLRFWFWLDAVSLMYRDRLPLPSQVAILRLIRLIRLVRLIRIAKAPRIIERWNRYMTLSFKMQVTLHLEACLIRLAHGVERGDRRNQDTNSYLRWWVIEWRGANFNDNWALYVDCLDWAAKTMLGESAYQTTGEGLLSVSCNVIGVAFVAFLFGDLTNILCNLDPASNEFKQTVDNLNKFMADKRFPLAARVPLREYLLHSEALFKNKFHARLIDKLSPNLQELVAHLQLGHKVVRVTFFSYARQCTLGIVVGRRLKIRAVDGGGDDGGERRDATIVGLLGDMRYDVRYDDGSVEHGVAHARISVQDEEVAIQKAVSAMEIATKLLVTQIAHAMEMAMFMAGDYIVRHSVSFCDTMYLVDAGKVMTFGREVTAPFALSVVEDGDSFGDKEIATLVAGHGARAAWFNARATRMSYCYVLGGRVFVKLINRPGFENFLKSISRYGTWYNFKLNVVKAMRSGELAAVAKLARPPAEAAAEEIRRGEAARVEAAVGAVVGKLADAMAARFDDLQRSVDARFAALEAKLDAAAARVPRAGDDDAAPSVYCSLDLARRVLCLHGSEQTATLFAQRLAPLAKRCGDNLVFVDAPHALPLREGQAASLGWWRRDGSGFDEGLDVVRRAWRELGPFSGLLGFSSGGALAVAAAARGLPGLEALLVAGAPRRPELDDVGAAPCAALLVAGRGDALVPPEDTLALLPGAEPYVHDKGHCLPCRARDVDAYLAFFNAGAAAPPPAAEPPTPLPAGATPLPASPPAPPAPAVGPPPPSPADGPPLPRPPPATSAPPEPPQPPRPPPEAVDAATAEARGEEIEALAAIYGDDFERCGAWGAKIRLDSEHFADDIFLTVAMLGAYPAVGGRLKFGVESMLSLLDLPTRVSSAIARAAAAAVADDLAAGEPCVLAAVQGANDFLAAGDPRDTAAAGDDADGATADDDASSAGEEDDDDASAAAGVDAAVTSAEIADYRAAATAALRRRAPAAAGAPPSRHRGAWELVVGVVGKPSAGKSTFFNAVTRSTGALAAKCAAYPFTTIDPNVREGLFACGDRDPALGLGLELAPCPPHGRDAKGRRLLPALLKDVAGLVPGASRGEGKGNRFLNDLADADALVHVVDASAETDASGGAVDAADAPEDALAREIAWIREELHRWIAGNVARKWHSVVRLAKHRRDSTAALDRLLGLFTGYAAAPVVVRRAIAVAGLDERVAALDAWGSSELHRLVAAFLEIRFPTVVVLNKCDRPSARANVERLGTSDDLVPCSAAVEAGLVAARARGDVSYVDGAAAFDGADVPGAAAHLAAWGTTGVLDAVSRAVALARPAYAYPVADLDSLAGARSGGRLADCVVLRPHATVEDVFTALKRRGLGGDFVRADVISDDGAKRRQAKARDPVGDDCRVVKVATNRKNPWQRRVHDLKNTASAAASNASVGGILDKASELALKAGDGVGGLVDKSLDAAANVSSRAGRVLDAVDDIIDGGNNDDGWGGGDDDMFSDDEDEPALGAVLSRLRPADDEPAPPPPDTLAAAAATAASRVPAAARAAPRAAPAPPPPAPAPPPPAAPPAPVPAPAPAPPPPPAPRDDALEKRARELEAKLPELEARLAARDREVEDLLDDRQRKLDQAKELVSRYHDIETQLEHVRARADRGDAAVAELEAAKAAAADDVAAARAEAAAARDAGAAAEARLEEALAQKASPTSSPRGDDDAKVTKLVEKYRRMEEKFERAKARALAAEAASADGGDAANERARADGLEGDNAALRAALDAERAEVARLGADAGAVATLKADLAAAEADADRLRSSDAAMLSALRADLEAATAEVEALRSGRAAAAEAHAAEVAALEAAAGDDGDAAALAEAHDAEVAALREAHAARVAELEAARDASRGEAEEARKLRAAAEAAGRDAEARAADAAGALEAARGDTSLSDALRDREAVGNALRGERDAAAAKVDELEAALADAERELALARADGDASRRSADAARAEAAAAREAAAAADADAEDARRRDKALGNEALKRVQEQLDDARGERDALAAAAAAGEEGLERVAALERSLAAAAEATAAADEGRGAAEARAAALERESAAAASKAETAAAARDAAAREAAVAAAADARRAVAAAEADRDALQADVAALRRDAEAERAAAARDVEAARADAAKELDAAEARRRAAEGELAAARAELADARGLVQKRKTADLDGVRKLTERLHEYKASAADAEARAAKALALAATVVEERDAVVAEKRDWSAKLVAAERARDDAQEAMAAAASDGARRAEDAEARADASDALLADAEAREGSSKAALEASLQEALAKRKEADDALASEKARRVAESNRLAAAEQLVAAHEAEAARRRSEPRVPSADLEGGQADDDDAPKAKRGPGDALWSALRVRCPAALRVLGSAPPSRRMVMVLAYLAYLQLRVLQLHASPVALEHHAVPAAARPLPGDA</sequence>
<feature type="region of interest" description="Disordered" evidence="2">
    <location>
        <begin position="209"/>
        <end position="293"/>
    </location>
</feature>
<dbReference type="PRINTS" id="PR00326">
    <property type="entry name" value="GTP1OBG"/>
</dbReference>
<feature type="compositionally biased region" description="Low complexity" evidence="2">
    <location>
        <begin position="2083"/>
        <end position="2093"/>
    </location>
</feature>
<dbReference type="SUPFAM" id="SSF81324">
    <property type="entry name" value="Voltage-gated potassium channels"/>
    <property type="match status" value="1"/>
</dbReference>
<dbReference type="Gene3D" id="1.10.287.70">
    <property type="match status" value="1"/>
</dbReference>
<dbReference type="Pfam" id="PF01926">
    <property type="entry name" value="MMR_HSR1"/>
    <property type="match status" value="1"/>
</dbReference>
<keyword evidence="5" id="KW-1185">Reference proteome</keyword>
<evidence type="ECO:0000313" key="5">
    <source>
        <dbReference type="Proteomes" id="UP000002729"/>
    </source>
</evidence>
<feature type="compositionally biased region" description="Basic and acidic residues" evidence="2">
    <location>
        <begin position="249"/>
        <end position="276"/>
    </location>
</feature>
<dbReference type="Gene3D" id="3.40.50.300">
    <property type="entry name" value="P-loop containing nucleotide triphosphate hydrolases"/>
    <property type="match status" value="1"/>
</dbReference>
<dbReference type="PROSITE" id="PS50042">
    <property type="entry name" value="CNMP_BINDING_3"/>
    <property type="match status" value="1"/>
</dbReference>
<feature type="region of interest" description="Disordered" evidence="2">
    <location>
        <begin position="2083"/>
        <end position="2117"/>
    </location>
</feature>
<evidence type="ECO:0000256" key="1">
    <source>
        <dbReference type="SAM" id="Coils"/>
    </source>
</evidence>
<dbReference type="eggNOG" id="KOG1491">
    <property type="taxonomic scope" value="Eukaryota"/>
</dbReference>
<feature type="coiled-coil region" evidence="1">
    <location>
        <begin position="2351"/>
        <end position="2442"/>
    </location>
</feature>
<feature type="compositionally biased region" description="Pro residues" evidence="2">
    <location>
        <begin position="1956"/>
        <end position="1988"/>
    </location>
</feature>
<dbReference type="InterPro" id="IPR006073">
    <property type="entry name" value="GTP-bd"/>
</dbReference>
<reference evidence="4 5" key="1">
    <citation type="journal article" date="2011" name="Proc. Natl. Acad. Sci. U.S.A.">
        <title>Niche of harmful alga Aureococcus anophagefferens revealed through ecogenomics.</title>
        <authorList>
            <person name="Gobler C.J."/>
            <person name="Berry D.L."/>
            <person name="Dyhrman S.T."/>
            <person name="Wilhelm S.W."/>
            <person name="Salamov A."/>
            <person name="Lobanov A.V."/>
            <person name="Zhang Y."/>
            <person name="Collier J.L."/>
            <person name="Wurch L.L."/>
            <person name="Kustka A.B."/>
            <person name="Dill B.D."/>
            <person name="Shah M."/>
            <person name="VerBerkmoes N.C."/>
            <person name="Kuo A."/>
            <person name="Terry A."/>
            <person name="Pangilinan J."/>
            <person name="Lindquist E.A."/>
            <person name="Lucas S."/>
            <person name="Paulsen I.T."/>
            <person name="Hattenrath-Lehmann T.K."/>
            <person name="Talmage S.C."/>
            <person name="Walker E.A."/>
            <person name="Koch F."/>
            <person name="Burson A.M."/>
            <person name="Marcoval M.A."/>
            <person name="Tang Y.Z."/>
            <person name="Lecleir G.R."/>
            <person name="Coyne K.J."/>
            <person name="Berg G.M."/>
            <person name="Bertrand E.M."/>
            <person name="Saito M.A."/>
            <person name="Gladyshev V.N."/>
            <person name="Grigoriev I.V."/>
        </authorList>
    </citation>
    <scope>NUCLEOTIDE SEQUENCE [LARGE SCALE GENOMIC DNA]</scope>
    <source>
        <strain evidence="5">CCMP 1984</strain>
    </source>
</reference>
<feature type="coiled-coil region" evidence="1">
    <location>
        <begin position="2282"/>
        <end position="2316"/>
    </location>
</feature>
<dbReference type="eggNOG" id="KOG2551">
    <property type="taxonomic scope" value="Eukaryota"/>
</dbReference>
<dbReference type="Gene3D" id="1.10.8.470">
    <property type="match status" value="1"/>
</dbReference>
<evidence type="ECO:0000259" key="3">
    <source>
        <dbReference type="PROSITE" id="PS50042"/>
    </source>
</evidence>
<feature type="compositionally biased region" description="Low complexity" evidence="2">
    <location>
        <begin position="1933"/>
        <end position="1955"/>
    </location>
</feature>
<dbReference type="EMBL" id="GL833137">
    <property type="protein sequence ID" value="EGB06008.1"/>
    <property type="molecule type" value="Genomic_DNA"/>
</dbReference>
<dbReference type="GO" id="GO:0016887">
    <property type="term" value="F:ATP hydrolysis activity"/>
    <property type="evidence" value="ECO:0007669"/>
    <property type="project" value="TreeGrafter"/>
</dbReference>